<dbReference type="Proteomes" id="UP000001935">
    <property type="component" value="Chromosome"/>
</dbReference>
<dbReference type="EMBL" id="CP000251">
    <property type="protein sequence ID" value="ABC81247.1"/>
    <property type="molecule type" value="Genomic_DNA"/>
</dbReference>
<dbReference type="PANTHER" id="PTHR30055">
    <property type="entry name" value="HTH-TYPE TRANSCRIPTIONAL REGULATOR RUTR"/>
    <property type="match status" value="1"/>
</dbReference>
<evidence type="ECO:0000256" key="1">
    <source>
        <dbReference type="ARBA" id="ARBA00023015"/>
    </source>
</evidence>
<dbReference type="GO" id="GO:0003700">
    <property type="term" value="F:DNA-binding transcription factor activity"/>
    <property type="evidence" value="ECO:0007669"/>
    <property type="project" value="TreeGrafter"/>
</dbReference>
<dbReference type="InterPro" id="IPR036271">
    <property type="entry name" value="Tet_transcr_reg_TetR-rel_C_sf"/>
</dbReference>
<dbReference type="InterPro" id="IPR011075">
    <property type="entry name" value="TetR_C"/>
</dbReference>
<dbReference type="InterPro" id="IPR050109">
    <property type="entry name" value="HTH-type_TetR-like_transc_reg"/>
</dbReference>
<dbReference type="STRING" id="290397.Adeh_1474"/>
<dbReference type="PANTHER" id="PTHR30055:SF148">
    <property type="entry name" value="TETR-FAMILY TRANSCRIPTIONAL REGULATOR"/>
    <property type="match status" value="1"/>
</dbReference>
<sequence>MNDVLDATLDLLARVGYARLTFDAVAERAGVSKTTVYRRWPSKPDLVRPALLRLVDVFPKARDTGTLRGDLVELARVRLLDDTRQRARAIALMRANVGVLDDAELQALGRLVTERANQPIVAAVERGIARGELPPGTDPALVIEPIYATLQFHVFLRSEEPSLAYVEQLVDLVLAGARAGAAVRRTGA</sequence>
<evidence type="ECO:0000313" key="7">
    <source>
        <dbReference type="Proteomes" id="UP000001935"/>
    </source>
</evidence>
<dbReference type="Gene3D" id="1.10.357.10">
    <property type="entry name" value="Tetracycline Repressor, domain 2"/>
    <property type="match status" value="1"/>
</dbReference>
<dbReference type="HOGENOM" id="CLU_069356_25_2_7"/>
<evidence type="ECO:0000259" key="5">
    <source>
        <dbReference type="PROSITE" id="PS50977"/>
    </source>
</evidence>
<dbReference type="AlphaFoldDB" id="Q2IHW8"/>
<organism evidence="6 7">
    <name type="scientific">Anaeromyxobacter dehalogenans (strain 2CP-C)</name>
    <dbReference type="NCBI Taxonomy" id="290397"/>
    <lineage>
        <taxon>Bacteria</taxon>
        <taxon>Pseudomonadati</taxon>
        <taxon>Myxococcota</taxon>
        <taxon>Myxococcia</taxon>
        <taxon>Myxococcales</taxon>
        <taxon>Cystobacterineae</taxon>
        <taxon>Anaeromyxobacteraceae</taxon>
        <taxon>Anaeromyxobacter</taxon>
    </lineage>
</organism>
<keyword evidence="2 4" id="KW-0238">DNA-binding</keyword>
<reference evidence="6 7" key="1">
    <citation type="submission" date="2006-01" db="EMBL/GenBank/DDBJ databases">
        <title>Complete sequence of Anaeromyxobacter dehalogenans 2CP-C.</title>
        <authorList>
            <consortium name="US DOE Joint Genome Institute"/>
            <person name="Copeland A."/>
            <person name="Lucas S."/>
            <person name="Lapidus A."/>
            <person name="Barry K."/>
            <person name="Detter J.C."/>
            <person name="Glavina T."/>
            <person name="Hammon N."/>
            <person name="Israni S."/>
            <person name="Pitluck S."/>
            <person name="Brettin T."/>
            <person name="Bruce D."/>
            <person name="Han C."/>
            <person name="Tapia R."/>
            <person name="Gilna P."/>
            <person name="Kiss H."/>
            <person name="Schmutz J."/>
            <person name="Larimer F."/>
            <person name="Land M."/>
            <person name="Kyrpides N."/>
            <person name="Anderson I."/>
            <person name="Sanford R.A."/>
            <person name="Ritalahti K.M."/>
            <person name="Thomas H.S."/>
            <person name="Kirby J.R."/>
            <person name="Zhulin I.B."/>
            <person name="Loeffler F.E."/>
            <person name="Richardson P."/>
        </authorList>
    </citation>
    <scope>NUCLEOTIDE SEQUENCE [LARGE SCALE GENOMIC DNA]</scope>
    <source>
        <strain evidence="6 7">2CP-C</strain>
    </source>
</reference>
<accession>Q2IHW8</accession>
<feature type="DNA-binding region" description="H-T-H motif" evidence="4">
    <location>
        <begin position="21"/>
        <end position="40"/>
    </location>
</feature>
<name>Q2IHW8_ANADE</name>
<dbReference type="InterPro" id="IPR009057">
    <property type="entry name" value="Homeodomain-like_sf"/>
</dbReference>
<dbReference type="SUPFAM" id="SSF48498">
    <property type="entry name" value="Tetracyclin repressor-like, C-terminal domain"/>
    <property type="match status" value="1"/>
</dbReference>
<dbReference type="GO" id="GO:0000976">
    <property type="term" value="F:transcription cis-regulatory region binding"/>
    <property type="evidence" value="ECO:0007669"/>
    <property type="project" value="TreeGrafter"/>
</dbReference>
<proteinExistence type="predicted"/>
<gene>
    <name evidence="6" type="ordered locus">Adeh_1474</name>
</gene>
<dbReference type="KEGG" id="ade:Adeh_1474"/>
<evidence type="ECO:0000256" key="3">
    <source>
        <dbReference type="ARBA" id="ARBA00023163"/>
    </source>
</evidence>
<dbReference type="SUPFAM" id="SSF46689">
    <property type="entry name" value="Homeodomain-like"/>
    <property type="match status" value="1"/>
</dbReference>
<dbReference type="PRINTS" id="PR00455">
    <property type="entry name" value="HTHTETR"/>
</dbReference>
<dbReference type="OrthoDB" id="9796019at2"/>
<dbReference type="InterPro" id="IPR001647">
    <property type="entry name" value="HTH_TetR"/>
</dbReference>
<protein>
    <submittedName>
        <fullName evidence="6">Transcriptional regulator, TetR family</fullName>
    </submittedName>
</protein>
<evidence type="ECO:0000256" key="4">
    <source>
        <dbReference type="PROSITE-ProRule" id="PRU00335"/>
    </source>
</evidence>
<dbReference type="eggNOG" id="COG1309">
    <property type="taxonomic scope" value="Bacteria"/>
</dbReference>
<dbReference type="Pfam" id="PF00440">
    <property type="entry name" value="TetR_N"/>
    <property type="match status" value="1"/>
</dbReference>
<feature type="domain" description="HTH tetR-type" evidence="5">
    <location>
        <begin position="1"/>
        <end position="58"/>
    </location>
</feature>
<evidence type="ECO:0000313" key="6">
    <source>
        <dbReference type="EMBL" id="ABC81247.1"/>
    </source>
</evidence>
<keyword evidence="1" id="KW-0805">Transcription regulation</keyword>
<evidence type="ECO:0000256" key="2">
    <source>
        <dbReference type="ARBA" id="ARBA00023125"/>
    </source>
</evidence>
<dbReference type="PROSITE" id="PS50977">
    <property type="entry name" value="HTH_TETR_2"/>
    <property type="match status" value="1"/>
</dbReference>
<keyword evidence="3" id="KW-0804">Transcription</keyword>
<dbReference type="Gene3D" id="1.10.10.60">
    <property type="entry name" value="Homeodomain-like"/>
    <property type="match status" value="1"/>
</dbReference>
<dbReference type="Pfam" id="PF16859">
    <property type="entry name" value="TetR_C_11"/>
    <property type="match status" value="1"/>
</dbReference>